<protein>
    <submittedName>
        <fullName evidence="2">Uncharacterized protein</fullName>
    </submittedName>
</protein>
<comment type="caution">
    <text evidence="2">The sequence shown here is derived from an EMBL/GenBank/DDBJ whole genome shotgun (WGS) entry which is preliminary data.</text>
</comment>
<feature type="compositionally biased region" description="Polar residues" evidence="1">
    <location>
        <begin position="112"/>
        <end position="132"/>
    </location>
</feature>
<gene>
    <name evidence="2" type="ORF">WMY93_020703</name>
</gene>
<evidence type="ECO:0000313" key="2">
    <source>
        <dbReference type="EMBL" id="KAK7895378.1"/>
    </source>
</evidence>
<reference evidence="3" key="1">
    <citation type="submission" date="2024-04" db="EMBL/GenBank/DDBJ databases">
        <title>Salinicola lusitanus LLJ914,a marine bacterium isolated from the Okinawa Trough.</title>
        <authorList>
            <person name="Li J."/>
        </authorList>
    </citation>
    <scope>NUCLEOTIDE SEQUENCE [LARGE SCALE GENOMIC DNA]</scope>
</reference>
<name>A0AAW0NFP9_9GOBI</name>
<dbReference type="AlphaFoldDB" id="A0AAW0NFP9"/>
<feature type="compositionally biased region" description="Basic and acidic residues" evidence="1">
    <location>
        <begin position="9"/>
        <end position="32"/>
    </location>
</feature>
<accession>A0AAW0NFP9</accession>
<feature type="compositionally biased region" description="Polar residues" evidence="1">
    <location>
        <begin position="140"/>
        <end position="152"/>
    </location>
</feature>
<keyword evidence="3" id="KW-1185">Reference proteome</keyword>
<evidence type="ECO:0000256" key="1">
    <source>
        <dbReference type="SAM" id="MobiDB-lite"/>
    </source>
</evidence>
<feature type="region of interest" description="Disordered" evidence="1">
    <location>
        <begin position="1"/>
        <end position="152"/>
    </location>
</feature>
<dbReference type="EMBL" id="JBBPFD010000015">
    <property type="protein sequence ID" value="KAK7895378.1"/>
    <property type="molecule type" value="Genomic_DNA"/>
</dbReference>
<sequence>MKCLLRSQSDVRVRGEERTRGERHSAFVEREQRKQRHLQADGGNSATCRQTEETAPPAGRRRKQRHLQADGGNAPPAGRRRKQRHLQADGGNSATCRPTEETAPPAGRRRNSATALQADGGNSATCRQTRNSAPADGFTGSDSSVQSLVVKT</sequence>
<organism evidence="2 3">
    <name type="scientific">Mugilogobius chulae</name>
    <name type="common">yellowstripe goby</name>
    <dbReference type="NCBI Taxonomy" id="88201"/>
    <lineage>
        <taxon>Eukaryota</taxon>
        <taxon>Metazoa</taxon>
        <taxon>Chordata</taxon>
        <taxon>Craniata</taxon>
        <taxon>Vertebrata</taxon>
        <taxon>Euteleostomi</taxon>
        <taxon>Actinopterygii</taxon>
        <taxon>Neopterygii</taxon>
        <taxon>Teleostei</taxon>
        <taxon>Neoteleostei</taxon>
        <taxon>Acanthomorphata</taxon>
        <taxon>Gobiaria</taxon>
        <taxon>Gobiiformes</taxon>
        <taxon>Gobioidei</taxon>
        <taxon>Gobiidae</taxon>
        <taxon>Gobionellinae</taxon>
        <taxon>Mugilogobius</taxon>
    </lineage>
</organism>
<proteinExistence type="predicted"/>
<dbReference type="Proteomes" id="UP001460270">
    <property type="component" value="Unassembled WGS sequence"/>
</dbReference>
<evidence type="ECO:0000313" key="3">
    <source>
        <dbReference type="Proteomes" id="UP001460270"/>
    </source>
</evidence>